<organism evidence="1 2">
    <name type="scientific">Dyadobacter helix</name>
    <dbReference type="NCBI Taxonomy" id="2822344"/>
    <lineage>
        <taxon>Bacteria</taxon>
        <taxon>Pseudomonadati</taxon>
        <taxon>Bacteroidota</taxon>
        <taxon>Cytophagia</taxon>
        <taxon>Cytophagales</taxon>
        <taxon>Spirosomataceae</taxon>
        <taxon>Dyadobacter</taxon>
    </lineage>
</organism>
<keyword evidence="2" id="KW-1185">Reference proteome</keyword>
<gene>
    <name evidence="1" type="ORF">DYBT9275_05009</name>
</gene>
<dbReference type="EMBL" id="CAJRAF010000002">
    <property type="protein sequence ID" value="CAG5011720.1"/>
    <property type="molecule type" value="Genomic_DNA"/>
</dbReference>
<protein>
    <submittedName>
        <fullName evidence="1">Uncharacterized protein</fullName>
    </submittedName>
</protein>
<dbReference type="AlphaFoldDB" id="A0A916N827"/>
<evidence type="ECO:0000313" key="1">
    <source>
        <dbReference type="EMBL" id="CAG5011720.1"/>
    </source>
</evidence>
<name>A0A916N827_9BACT</name>
<sequence length="154" mass="18412">MISRGNFLTMQFDSQGNIFPYTTIPISLSEFEEVFCNNDHRKSLLVHFYSVLNELRDIVGSPVTLWIDGSFATKKIDPRDIDVVAFIPFEIFRLKENQLSKLKRKTEFVDLYYIKKFPEEHTSHQLTWFDQLYWLHFFSSNRKNKKKGFLELNF</sequence>
<dbReference type="Pfam" id="PF22014">
    <property type="entry name" value="DUF6932"/>
    <property type="match status" value="1"/>
</dbReference>
<reference evidence="1" key="1">
    <citation type="submission" date="2021-04" db="EMBL/GenBank/DDBJ databases">
        <authorList>
            <person name="Rodrigo-Torres L."/>
            <person name="Arahal R. D."/>
            <person name="Lucena T."/>
        </authorList>
    </citation>
    <scope>NUCLEOTIDE SEQUENCE</scope>
    <source>
        <strain evidence="1">CECT 9275</strain>
    </source>
</reference>
<comment type="caution">
    <text evidence="1">The sequence shown here is derived from an EMBL/GenBank/DDBJ whole genome shotgun (WGS) entry which is preliminary data.</text>
</comment>
<evidence type="ECO:0000313" key="2">
    <source>
        <dbReference type="Proteomes" id="UP000680038"/>
    </source>
</evidence>
<dbReference type="Proteomes" id="UP000680038">
    <property type="component" value="Unassembled WGS sequence"/>
</dbReference>
<dbReference type="InterPro" id="IPR053860">
    <property type="entry name" value="DUF6932"/>
</dbReference>
<accession>A0A916N827</accession>
<proteinExistence type="predicted"/>